<accession>M1WKU7</accession>
<dbReference type="Proteomes" id="UP000011724">
    <property type="component" value="Chromosome"/>
</dbReference>
<dbReference type="AlphaFoldDB" id="M1WKU7"/>
<protein>
    <submittedName>
        <fullName evidence="1">Uncharacterized protein</fullName>
    </submittedName>
</protein>
<keyword evidence="2" id="KW-1185">Reference proteome</keyword>
<dbReference type="STRING" id="1322246.BN4_20154"/>
<sequence>MLVTTNIYCTEYGSFGTKLHMPDAQNVRKNALNPIILVGIFRKKPDKILN</sequence>
<gene>
    <name evidence="1" type="ordered locus">BN4_20154</name>
</gene>
<dbReference type="EMBL" id="FO203427">
    <property type="protein sequence ID" value="CCH50216.1"/>
    <property type="molecule type" value="Genomic_DNA"/>
</dbReference>
<organism evidence="1 2">
    <name type="scientific">Pseudodesulfovibrio piezophilus (strain DSM 21447 / JCM 15486 / C1TLV30)</name>
    <name type="common">Desulfovibrio piezophilus</name>
    <dbReference type="NCBI Taxonomy" id="1322246"/>
    <lineage>
        <taxon>Bacteria</taxon>
        <taxon>Pseudomonadati</taxon>
        <taxon>Thermodesulfobacteriota</taxon>
        <taxon>Desulfovibrionia</taxon>
        <taxon>Desulfovibrionales</taxon>
        <taxon>Desulfovibrionaceae</taxon>
    </lineage>
</organism>
<reference evidence="1 2" key="1">
    <citation type="journal article" date="2013" name="PLoS ONE">
        <title>The first genomic and proteomic characterization of a deep-sea sulfate reducer: insights into the piezophilic lifestyle of Desulfovibrio piezophilus.</title>
        <authorList>
            <person name="Pradel N."/>
            <person name="Ji B."/>
            <person name="Gimenez G."/>
            <person name="Talla E."/>
            <person name="Lenoble P."/>
            <person name="Garel M."/>
            <person name="Tamburini C."/>
            <person name="Fourquet P."/>
            <person name="Lebrun R."/>
            <person name="Bertin P."/>
            <person name="Denis Y."/>
            <person name="Pophillat M."/>
            <person name="Barbe V."/>
            <person name="Ollivier B."/>
            <person name="Dolla A."/>
        </authorList>
    </citation>
    <scope>NUCLEOTIDE SEQUENCE [LARGE SCALE GENOMIC DNA]</scope>
    <source>
        <strain evidence="2">DSM 10523 / SB164P1</strain>
    </source>
</reference>
<evidence type="ECO:0000313" key="2">
    <source>
        <dbReference type="Proteomes" id="UP000011724"/>
    </source>
</evidence>
<reference evidence="2" key="2">
    <citation type="journal article" date="2013" name="Stand. Genomic Sci.">
        <title>Complete genome sequence of Desulfocapsa sulfexigens, a marine deltaproteobacterium specialized in disproportionating inorganic sulfur compounds.</title>
        <authorList>
            <person name="Finster K.W."/>
            <person name="Kjeldsen K.U."/>
            <person name="Kube M."/>
            <person name="Reinhardt R."/>
            <person name="Mussmann M."/>
            <person name="Amann R."/>
            <person name="Schreiber L."/>
        </authorList>
    </citation>
    <scope>NUCLEOTIDE SEQUENCE [LARGE SCALE GENOMIC DNA]</scope>
    <source>
        <strain evidence="2">DSM 10523 / SB164P1</strain>
    </source>
</reference>
<dbReference type="HOGENOM" id="CLU_3117169_0_0_7"/>
<dbReference type="KEGG" id="dpi:BN4_20154"/>
<evidence type="ECO:0000313" key="1">
    <source>
        <dbReference type="EMBL" id="CCH50216.1"/>
    </source>
</evidence>
<proteinExistence type="predicted"/>
<name>M1WKU7_PSEP2</name>